<gene>
    <name evidence="2" type="ORF">M011DRAFT_8840</name>
</gene>
<proteinExistence type="predicted"/>
<keyword evidence="3" id="KW-1185">Reference proteome</keyword>
<feature type="compositionally biased region" description="Low complexity" evidence="1">
    <location>
        <begin position="184"/>
        <end position="199"/>
    </location>
</feature>
<feature type="region of interest" description="Disordered" evidence="1">
    <location>
        <begin position="118"/>
        <end position="144"/>
    </location>
</feature>
<evidence type="ECO:0000313" key="3">
    <source>
        <dbReference type="Proteomes" id="UP000799440"/>
    </source>
</evidence>
<dbReference type="OrthoDB" id="5403747at2759"/>
<evidence type="ECO:0000256" key="1">
    <source>
        <dbReference type="SAM" id="MobiDB-lite"/>
    </source>
</evidence>
<feature type="region of interest" description="Disordered" evidence="1">
    <location>
        <begin position="158"/>
        <end position="236"/>
    </location>
</feature>
<dbReference type="AlphaFoldDB" id="A0A6A6VQL4"/>
<feature type="compositionally biased region" description="Basic residues" evidence="1">
    <location>
        <begin position="164"/>
        <end position="183"/>
    </location>
</feature>
<dbReference type="Proteomes" id="UP000799440">
    <property type="component" value="Unassembled WGS sequence"/>
</dbReference>
<organism evidence="2 3">
    <name type="scientific">Sporormia fimetaria CBS 119925</name>
    <dbReference type="NCBI Taxonomy" id="1340428"/>
    <lineage>
        <taxon>Eukaryota</taxon>
        <taxon>Fungi</taxon>
        <taxon>Dikarya</taxon>
        <taxon>Ascomycota</taxon>
        <taxon>Pezizomycotina</taxon>
        <taxon>Dothideomycetes</taxon>
        <taxon>Pleosporomycetidae</taxon>
        <taxon>Pleosporales</taxon>
        <taxon>Sporormiaceae</taxon>
        <taxon>Sporormia</taxon>
    </lineage>
</organism>
<feature type="compositionally biased region" description="Pro residues" evidence="1">
    <location>
        <begin position="224"/>
        <end position="236"/>
    </location>
</feature>
<evidence type="ECO:0000313" key="2">
    <source>
        <dbReference type="EMBL" id="KAF2751880.1"/>
    </source>
</evidence>
<protein>
    <submittedName>
        <fullName evidence="2">Uncharacterized protein</fullName>
    </submittedName>
</protein>
<dbReference type="EMBL" id="MU006561">
    <property type="protein sequence ID" value="KAF2751880.1"/>
    <property type="molecule type" value="Genomic_DNA"/>
</dbReference>
<sequence>MAAQSRLALSTRDQELLGYAWLCMPGEPKIDLDKFALLGNYKTKASASVTYGNLRKKIKNNTALSTHDQKLMGWAWRCIGGPEPKIDYGKFAELGKFKTTASASVTYGNLKKKIKQLGDGDAASAPSTQRRPPASVPLPRRLPKARLRRLGTILRTLCAAMKNRPSRSGRQRLRPRPPRRARTSRTPMTRMTSTPTSLSNVRRSTPLRGSSRPMMAGPRTAPRLPCPAPRLPCPAP</sequence>
<name>A0A6A6VQL4_9PLEO</name>
<reference evidence="2" key="1">
    <citation type="journal article" date="2020" name="Stud. Mycol.">
        <title>101 Dothideomycetes genomes: a test case for predicting lifestyles and emergence of pathogens.</title>
        <authorList>
            <person name="Haridas S."/>
            <person name="Albert R."/>
            <person name="Binder M."/>
            <person name="Bloem J."/>
            <person name="Labutti K."/>
            <person name="Salamov A."/>
            <person name="Andreopoulos B."/>
            <person name="Baker S."/>
            <person name="Barry K."/>
            <person name="Bills G."/>
            <person name="Bluhm B."/>
            <person name="Cannon C."/>
            <person name="Castanera R."/>
            <person name="Culley D."/>
            <person name="Daum C."/>
            <person name="Ezra D."/>
            <person name="Gonzalez J."/>
            <person name="Henrissat B."/>
            <person name="Kuo A."/>
            <person name="Liang C."/>
            <person name="Lipzen A."/>
            <person name="Lutzoni F."/>
            <person name="Magnuson J."/>
            <person name="Mondo S."/>
            <person name="Nolan M."/>
            <person name="Ohm R."/>
            <person name="Pangilinan J."/>
            <person name="Park H.-J."/>
            <person name="Ramirez L."/>
            <person name="Alfaro M."/>
            <person name="Sun H."/>
            <person name="Tritt A."/>
            <person name="Yoshinaga Y."/>
            <person name="Zwiers L.-H."/>
            <person name="Turgeon B."/>
            <person name="Goodwin S."/>
            <person name="Spatafora J."/>
            <person name="Crous P."/>
            <person name="Grigoriev I."/>
        </authorList>
    </citation>
    <scope>NUCLEOTIDE SEQUENCE</scope>
    <source>
        <strain evidence="2">CBS 119925</strain>
    </source>
</reference>
<accession>A0A6A6VQL4</accession>